<dbReference type="Pfam" id="PF00823">
    <property type="entry name" value="PPE"/>
    <property type="match status" value="1"/>
</dbReference>
<dbReference type="RefSeq" id="WP_136627673.1">
    <property type="nucleotide sequence ID" value="NZ_JAIENV010000156.1"/>
</dbReference>
<evidence type="ECO:0000313" key="4">
    <source>
        <dbReference type="Proteomes" id="UP000268285"/>
    </source>
</evidence>
<sequence>MHPWPAFPPEANYTTLASGSGPASTLAYAETLSAQAANLQAVVTASAATGAATYGTNWRGVGATASAVAQSALDTQHELLAAALLEKAAHVAAAAGAHQTALASMVTAGGGGQSQG</sequence>
<dbReference type="InterPro" id="IPR038332">
    <property type="entry name" value="PPE_sf"/>
</dbReference>
<keyword evidence="4" id="KW-1185">Reference proteome</keyword>
<evidence type="ECO:0000313" key="3">
    <source>
        <dbReference type="EMBL" id="VBA50635.1"/>
    </source>
</evidence>
<gene>
    <name evidence="3" type="ORF">LAUMK142_02726</name>
</gene>
<accession>A0A498QNX9</accession>
<comment type="similarity">
    <text evidence="1">Belongs to the mycobacterial PPE family.</text>
</comment>
<dbReference type="InterPro" id="IPR000030">
    <property type="entry name" value="PPE_dom"/>
</dbReference>
<organism evidence="3 4">
    <name type="scientific">Mycobacterium pseudokansasii</name>
    <dbReference type="NCBI Taxonomy" id="2341080"/>
    <lineage>
        <taxon>Bacteria</taxon>
        <taxon>Bacillati</taxon>
        <taxon>Actinomycetota</taxon>
        <taxon>Actinomycetes</taxon>
        <taxon>Mycobacteriales</taxon>
        <taxon>Mycobacteriaceae</taxon>
        <taxon>Mycobacterium</taxon>
    </lineage>
</organism>
<protein>
    <recommendedName>
        <fullName evidence="2">PPE domain-containing protein</fullName>
    </recommendedName>
</protein>
<feature type="domain" description="PPE" evidence="2">
    <location>
        <begin position="4"/>
        <end position="108"/>
    </location>
</feature>
<reference evidence="3 4" key="1">
    <citation type="submission" date="2018-09" db="EMBL/GenBank/DDBJ databases">
        <authorList>
            <person name="Tagini F."/>
        </authorList>
    </citation>
    <scope>NUCLEOTIDE SEQUENCE [LARGE SCALE GENOMIC DNA]</scope>
    <source>
        <strain evidence="3 4">MK142</strain>
    </source>
</reference>
<name>A0A498QNX9_9MYCO</name>
<proteinExistence type="inferred from homology"/>
<evidence type="ECO:0000256" key="1">
    <source>
        <dbReference type="ARBA" id="ARBA00010652"/>
    </source>
</evidence>
<dbReference type="AlphaFoldDB" id="A0A498QNX9"/>
<evidence type="ECO:0000259" key="2">
    <source>
        <dbReference type="Pfam" id="PF00823"/>
    </source>
</evidence>
<dbReference type="Proteomes" id="UP000268285">
    <property type="component" value="Unassembled WGS sequence"/>
</dbReference>
<dbReference type="Gene3D" id="1.20.1260.20">
    <property type="entry name" value="PPE superfamily"/>
    <property type="match status" value="1"/>
</dbReference>
<dbReference type="SUPFAM" id="SSF140459">
    <property type="entry name" value="PE/PPE dimer-like"/>
    <property type="match status" value="1"/>
</dbReference>
<dbReference type="EMBL" id="UPHU01000001">
    <property type="protein sequence ID" value="VBA50635.1"/>
    <property type="molecule type" value="Genomic_DNA"/>
</dbReference>